<evidence type="ECO:0000256" key="1">
    <source>
        <dbReference type="SAM" id="MobiDB-lite"/>
    </source>
</evidence>
<dbReference type="RefSeq" id="WP_251411674.1">
    <property type="nucleotide sequence ID" value="NZ_JAMQGM010000016.1"/>
</dbReference>
<gene>
    <name evidence="3" type="ORF">M1E25_07655</name>
</gene>
<evidence type="ECO:0000313" key="3">
    <source>
        <dbReference type="EMBL" id="MCM2577225.1"/>
    </source>
</evidence>
<organism evidence="3 4">
    <name type="scientific">Streptomyces meridianus</name>
    <dbReference type="NCBI Taxonomy" id="2938945"/>
    <lineage>
        <taxon>Bacteria</taxon>
        <taxon>Bacillati</taxon>
        <taxon>Actinomycetota</taxon>
        <taxon>Actinomycetes</taxon>
        <taxon>Kitasatosporales</taxon>
        <taxon>Streptomycetaceae</taxon>
        <taxon>Streptomyces</taxon>
    </lineage>
</organism>
<dbReference type="InterPro" id="IPR050574">
    <property type="entry name" value="HPF/YfiA_ribosome-assoc"/>
</dbReference>
<feature type="domain" description="Sigma 54 modulation/S30EA ribosomal protein C-terminal" evidence="2">
    <location>
        <begin position="222"/>
        <end position="266"/>
    </location>
</feature>
<accession>A0ABT0X3U9</accession>
<dbReference type="InterPro" id="IPR032528">
    <property type="entry name" value="Ribosom_S30AE_C"/>
</dbReference>
<keyword evidence="4" id="KW-1185">Reference proteome</keyword>
<dbReference type="EMBL" id="JAMQGM010000016">
    <property type="protein sequence ID" value="MCM2577225.1"/>
    <property type="molecule type" value="Genomic_DNA"/>
</dbReference>
<feature type="domain" description="Sigma 54 modulation/S30EA ribosomal protein C-terminal" evidence="2">
    <location>
        <begin position="145"/>
        <end position="195"/>
    </location>
</feature>
<dbReference type="Gene3D" id="3.30.505.50">
    <property type="entry name" value="Sigma 54 modulation/S30EA ribosomal protein, C-terminal domain"/>
    <property type="match status" value="2"/>
</dbReference>
<feature type="region of interest" description="Disordered" evidence="1">
    <location>
        <begin position="116"/>
        <end position="141"/>
    </location>
</feature>
<proteinExistence type="predicted"/>
<dbReference type="Proteomes" id="UP001167160">
    <property type="component" value="Unassembled WGS sequence"/>
</dbReference>
<sequence length="271" mass="30461">MRREDVVMKRSAVRHAPDIQVRSHGDVPPGSAEYARTKVLALTSQVRQPILFARVKLTSMANPAMERPALAQANLDVNGRPARAHAAAATMAEAIDAMQDRLAVRLGRLDEHWEARRGRRSTGPHEWRHGDEPTHRPDYFPRPVDERRIVRHKSFSLPRETPDEAAFEMESMDYDFHLFTEAASGSDSVIHRHGDSYRLAQVHPRPELLGPAAVPLTVSELEPPRISVEEAKKRLDIGGFPFTFFADASTGRGNVLYHRYDGHYGLITPAE</sequence>
<dbReference type="InterPro" id="IPR038416">
    <property type="entry name" value="Ribosom_S30AE_C_sf"/>
</dbReference>
<protein>
    <submittedName>
        <fullName evidence="3">Sigma 54 modulation/S30EA ribosomal C-terminal domain-containing protein</fullName>
    </submittedName>
</protein>
<evidence type="ECO:0000313" key="4">
    <source>
        <dbReference type="Proteomes" id="UP001167160"/>
    </source>
</evidence>
<comment type="caution">
    <text evidence="3">The sequence shown here is derived from an EMBL/GenBank/DDBJ whole genome shotgun (WGS) entry which is preliminary data.</text>
</comment>
<dbReference type="InterPro" id="IPR036567">
    <property type="entry name" value="RHF-like"/>
</dbReference>
<feature type="compositionally biased region" description="Basic and acidic residues" evidence="1">
    <location>
        <begin position="123"/>
        <end position="141"/>
    </location>
</feature>
<name>A0ABT0X3U9_9ACTN</name>
<dbReference type="SUPFAM" id="SSF69754">
    <property type="entry name" value="Ribosome binding protein Y (YfiA homologue)"/>
    <property type="match status" value="1"/>
</dbReference>
<dbReference type="PANTHER" id="PTHR33231">
    <property type="entry name" value="30S RIBOSOMAL PROTEIN"/>
    <property type="match status" value="1"/>
</dbReference>
<dbReference type="Pfam" id="PF16321">
    <property type="entry name" value="Ribosom_S30AE_C"/>
    <property type="match status" value="2"/>
</dbReference>
<reference evidence="3" key="1">
    <citation type="journal article" date="2023" name="Int. J. Syst. Evol. Microbiol.">
        <title>Streptomyces meridianus sp. nov. isolated from brackish water of the Tagus estuary in Alcochete, Portugal.</title>
        <authorList>
            <person name="Santos J.D.N."/>
            <person name="Klimek D."/>
            <person name="Calusinska M."/>
            <person name="Lobo Da Cunha A."/>
            <person name="Catita J."/>
            <person name="Goncalves H."/>
            <person name="Gonzalez I."/>
            <person name="Reyes F."/>
            <person name="Lage O.M."/>
        </authorList>
    </citation>
    <scope>NUCLEOTIDE SEQUENCE</scope>
    <source>
        <strain evidence="3">MTZ3.1</strain>
    </source>
</reference>
<evidence type="ECO:0000259" key="2">
    <source>
        <dbReference type="Pfam" id="PF16321"/>
    </source>
</evidence>
<dbReference type="PANTHER" id="PTHR33231:SF1">
    <property type="entry name" value="30S RIBOSOMAL PROTEIN"/>
    <property type="match status" value="1"/>
</dbReference>